<feature type="compositionally biased region" description="Low complexity" evidence="1">
    <location>
        <begin position="11"/>
        <end position="38"/>
    </location>
</feature>
<name>A0A9D4DN56_DREPO</name>
<comment type="caution">
    <text evidence="2">The sequence shown here is derived from an EMBL/GenBank/DDBJ whole genome shotgun (WGS) entry which is preliminary data.</text>
</comment>
<dbReference type="EMBL" id="JAIWYP010000010">
    <property type="protein sequence ID" value="KAH3751998.1"/>
    <property type="molecule type" value="Genomic_DNA"/>
</dbReference>
<gene>
    <name evidence="2" type="ORF">DPMN_186606</name>
</gene>
<feature type="region of interest" description="Disordered" evidence="1">
    <location>
        <begin position="1"/>
        <end position="45"/>
    </location>
</feature>
<reference evidence="2" key="2">
    <citation type="submission" date="2020-11" db="EMBL/GenBank/DDBJ databases">
        <authorList>
            <person name="McCartney M.A."/>
            <person name="Auch B."/>
            <person name="Kono T."/>
            <person name="Mallez S."/>
            <person name="Becker A."/>
            <person name="Gohl D.M."/>
            <person name="Silverstein K.A.T."/>
            <person name="Koren S."/>
            <person name="Bechman K.B."/>
            <person name="Herman A."/>
            <person name="Abrahante J.E."/>
            <person name="Garbe J."/>
        </authorList>
    </citation>
    <scope>NUCLEOTIDE SEQUENCE</scope>
    <source>
        <strain evidence="2">Duluth1</strain>
        <tissue evidence="2">Whole animal</tissue>
    </source>
</reference>
<evidence type="ECO:0000313" key="3">
    <source>
        <dbReference type="Proteomes" id="UP000828390"/>
    </source>
</evidence>
<sequence length="67" mass="7188">MPWEMSLPDCTATPPQTTTTTTTTTTLTTSISHETSTSAGHSSITSHVVPTTFGQKAMISRQLLNTY</sequence>
<protein>
    <submittedName>
        <fullName evidence="2">Uncharacterized protein</fullName>
    </submittedName>
</protein>
<evidence type="ECO:0000256" key="1">
    <source>
        <dbReference type="SAM" id="MobiDB-lite"/>
    </source>
</evidence>
<dbReference type="AlphaFoldDB" id="A0A9D4DN56"/>
<dbReference type="Proteomes" id="UP000828390">
    <property type="component" value="Unassembled WGS sequence"/>
</dbReference>
<organism evidence="2 3">
    <name type="scientific">Dreissena polymorpha</name>
    <name type="common">Zebra mussel</name>
    <name type="synonym">Mytilus polymorpha</name>
    <dbReference type="NCBI Taxonomy" id="45954"/>
    <lineage>
        <taxon>Eukaryota</taxon>
        <taxon>Metazoa</taxon>
        <taxon>Spiralia</taxon>
        <taxon>Lophotrochozoa</taxon>
        <taxon>Mollusca</taxon>
        <taxon>Bivalvia</taxon>
        <taxon>Autobranchia</taxon>
        <taxon>Heteroconchia</taxon>
        <taxon>Euheterodonta</taxon>
        <taxon>Imparidentia</taxon>
        <taxon>Neoheterodontei</taxon>
        <taxon>Myida</taxon>
        <taxon>Dreissenoidea</taxon>
        <taxon>Dreissenidae</taxon>
        <taxon>Dreissena</taxon>
    </lineage>
</organism>
<accession>A0A9D4DN56</accession>
<evidence type="ECO:0000313" key="2">
    <source>
        <dbReference type="EMBL" id="KAH3751998.1"/>
    </source>
</evidence>
<proteinExistence type="predicted"/>
<keyword evidence="3" id="KW-1185">Reference proteome</keyword>
<reference evidence="2" key="1">
    <citation type="journal article" date="2019" name="bioRxiv">
        <title>The Genome of the Zebra Mussel, Dreissena polymorpha: A Resource for Invasive Species Research.</title>
        <authorList>
            <person name="McCartney M.A."/>
            <person name="Auch B."/>
            <person name="Kono T."/>
            <person name="Mallez S."/>
            <person name="Zhang Y."/>
            <person name="Obille A."/>
            <person name="Becker A."/>
            <person name="Abrahante J.E."/>
            <person name="Garbe J."/>
            <person name="Badalamenti J.P."/>
            <person name="Herman A."/>
            <person name="Mangelson H."/>
            <person name="Liachko I."/>
            <person name="Sullivan S."/>
            <person name="Sone E.D."/>
            <person name="Koren S."/>
            <person name="Silverstein K.A.T."/>
            <person name="Beckman K.B."/>
            <person name="Gohl D.M."/>
        </authorList>
    </citation>
    <scope>NUCLEOTIDE SEQUENCE</scope>
    <source>
        <strain evidence="2">Duluth1</strain>
        <tissue evidence="2">Whole animal</tissue>
    </source>
</reference>